<name>A0A3A1YUA9_9GAMM</name>
<comment type="caution">
    <text evidence="8">The sequence shown here is derived from an EMBL/GenBank/DDBJ whole genome shotgun (WGS) entry which is preliminary data.</text>
</comment>
<dbReference type="EC" id="3.1.11.6" evidence="5"/>
<evidence type="ECO:0000259" key="7">
    <source>
        <dbReference type="Pfam" id="PF13742"/>
    </source>
</evidence>
<dbReference type="GO" id="GO:0006308">
    <property type="term" value="P:DNA catabolic process"/>
    <property type="evidence" value="ECO:0007669"/>
    <property type="project" value="UniProtKB-UniRule"/>
</dbReference>
<comment type="subunit">
    <text evidence="5">Heterooligomer composed of large and small subunits.</text>
</comment>
<dbReference type="RefSeq" id="WP_119530048.1">
    <property type="nucleotide sequence ID" value="NZ_JBHSSP010000001.1"/>
</dbReference>
<comment type="subcellular location">
    <subcellularLocation>
        <location evidence="5">Cytoplasm</location>
    </subcellularLocation>
</comment>
<dbReference type="Pfam" id="PF13742">
    <property type="entry name" value="tRNA_anti_2"/>
    <property type="match status" value="1"/>
</dbReference>
<feature type="domain" description="Exonuclease VII large subunit C-terminal" evidence="6">
    <location>
        <begin position="420"/>
        <end position="573"/>
    </location>
</feature>
<dbReference type="OrthoDB" id="9802795at2"/>
<keyword evidence="2 5" id="KW-0540">Nuclease</keyword>
<gene>
    <name evidence="5 8" type="primary">xseA</name>
    <name evidence="8" type="ORF">CKF58_00570</name>
</gene>
<dbReference type="Pfam" id="PF02601">
    <property type="entry name" value="Exonuc_VII_L"/>
    <property type="match status" value="2"/>
</dbReference>
<evidence type="ECO:0000256" key="3">
    <source>
        <dbReference type="ARBA" id="ARBA00022801"/>
    </source>
</evidence>
<comment type="function">
    <text evidence="5">Bidirectionally degrades single-stranded DNA into large acid-insoluble oligonucleotides, which are then degraded further into small acid-soluble oligonucleotides.</text>
</comment>
<evidence type="ECO:0000256" key="4">
    <source>
        <dbReference type="ARBA" id="ARBA00022839"/>
    </source>
</evidence>
<evidence type="ECO:0000259" key="6">
    <source>
        <dbReference type="Pfam" id="PF02601"/>
    </source>
</evidence>
<keyword evidence="1 5" id="KW-0963">Cytoplasm</keyword>
<accession>A0A3A1YUA9</accession>
<proteinExistence type="inferred from homology"/>
<evidence type="ECO:0000313" key="8">
    <source>
        <dbReference type="EMBL" id="RIY40460.1"/>
    </source>
</evidence>
<evidence type="ECO:0000256" key="2">
    <source>
        <dbReference type="ARBA" id="ARBA00022722"/>
    </source>
</evidence>
<protein>
    <recommendedName>
        <fullName evidence="5">Exodeoxyribonuclease 7 large subunit</fullName>
        <ecNumber evidence="5">3.1.11.6</ecNumber>
    </recommendedName>
    <alternativeName>
        <fullName evidence="5">Exodeoxyribonuclease VII large subunit</fullName>
        <shortName evidence="5">Exonuclease VII large subunit</shortName>
    </alternativeName>
</protein>
<dbReference type="PANTHER" id="PTHR30008:SF0">
    <property type="entry name" value="EXODEOXYRIBONUCLEASE 7 LARGE SUBUNIT"/>
    <property type="match status" value="1"/>
</dbReference>
<organism evidence="8 9">
    <name type="scientific">Psittacicella hinzii</name>
    <dbReference type="NCBI Taxonomy" id="2028575"/>
    <lineage>
        <taxon>Bacteria</taxon>
        <taxon>Pseudomonadati</taxon>
        <taxon>Pseudomonadota</taxon>
        <taxon>Gammaproteobacteria</taxon>
        <taxon>Pasteurellales</taxon>
        <taxon>Psittacicellaceae</taxon>
        <taxon>Psittacicella</taxon>
    </lineage>
</organism>
<keyword evidence="4 5" id="KW-0269">Exonuclease</keyword>
<keyword evidence="3 5" id="KW-0378">Hydrolase</keyword>
<dbReference type="PANTHER" id="PTHR30008">
    <property type="entry name" value="EXODEOXYRIBONUCLEASE 7 LARGE SUBUNIT"/>
    <property type="match status" value="1"/>
</dbReference>
<dbReference type="GO" id="GO:0005737">
    <property type="term" value="C:cytoplasm"/>
    <property type="evidence" value="ECO:0007669"/>
    <property type="project" value="UniProtKB-SubCell"/>
</dbReference>
<evidence type="ECO:0000313" key="9">
    <source>
        <dbReference type="Proteomes" id="UP000265916"/>
    </source>
</evidence>
<dbReference type="CDD" id="cd04489">
    <property type="entry name" value="ExoVII_LU_OBF"/>
    <property type="match status" value="1"/>
</dbReference>
<comment type="catalytic activity">
    <reaction evidence="5">
        <text>Exonucleolytic cleavage in either 5'- to 3'- or 3'- to 5'-direction to yield nucleoside 5'-phosphates.</text>
        <dbReference type="EC" id="3.1.11.6"/>
    </reaction>
</comment>
<evidence type="ECO:0000256" key="1">
    <source>
        <dbReference type="ARBA" id="ARBA00022490"/>
    </source>
</evidence>
<keyword evidence="9" id="KW-1185">Reference proteome</keyword>
<evidence type="ECO:0000256" key="5">
    <source>
        <dbReference type="HAMAP-Rule" id="MF_00378"/>
    </source>
</evidence>
<reference evidence="8 9" key="1">
    <citation type="submission" date="2017-08" db="EMBL/GenBank/DDBJ databases">
        <title>Reclassification of Bisgaard taxon 37 and 44.</title>
        <authorList>
            <person name="Christensen H."/>
        </authorList>
    </citation>
    <scope>NUCLEOTIDE SEQUENCE [LARGE SCALE GENOMIC DNA]</scope>
    <source>
        <strain evidence="8 9">111</strain>
    </source>
</reference>
<dbReference type="GO" id="GO:0008855">
    <property type="term" value="F:exodeoxyribonuclease VII activity"/>
    <property type="evidence" value="ECO:0007669"/>
    <property type="project" value="UniProtKB-UniRule"/>
</dbReference>
<dbReference type="GO" id="GO:0009318">
    <property type="term" value="C:exodeoxyribonuclease VII complex"/>
    <property type="evidence" value="ECO:0007669"/>
    <property type="project" value="UniProtKB-UniRule"/>
</dbReference>
<dbReference type="Proteomes" id="UP000265916">
    <property type="component" value="Unassembled WGS sequence"/>
</dbReference>
<dbReference type="InterPro" id="IPR003753">
    <property type="entry name" value="Exonuc_VII_L"/>
</dbReference>
<dbReference type="NCBIfam" id="TIGR00237">
    <property type="entry name" value="xseA"/>
    <property type="match status" value="1"/>
</dbReference>
<feature type="domain" description="Exonuclease VII large subunit C-terminal" evidence="6">
    <location>
        <begin position="172"/>
        <end position="415"/>
    </location>
</feature>
<dbReference type="InterPro" id="IPR020579">
    <property type="entry name" value="Exonuc_VII_lsu_C"/>
</dbReference>
<sequence>MDLELDFQQVAAQVDQNILQSATKPIEPTTVPEVKEKTVIRPISVSQLLSRVADQFKNNFWGVYIEAEISSLKFSGKHAYLTLKDIDGDAQINANLWNYVAAFADFEKRMLGKAQDFCEGAKVEVYGELTVYPPRGTMQLTIARMRLAGGMGEQLLRIQKLKQQIIDLGWRNPAYKKPIPQFPKVVGLVTSNNAAGFKDMCNIFAYEAPDIQLINYDCNVQGANAVSSIVQAIATANQEQRCEVLIVGRGGGSFEDLLAFYDEQVVQAVFNSQIPIISAVGHEIDNPLTDLVADFSCVTPTAAAKSVSYPRVSLRNYLYECEQKIQQFARFHLGRFEQKVRELDQRVSLCDPQQVINNYHAFIQEGLMRLEQAYVRNLQNRQQYLMHLEQNIQLLTQGQIAQKQHFVTALRSYVQQYNPERLIPHYMQQLGFVRQALTNVLQQNIAQKQTLVQQMEQYLQNQFNMRFHQRVQELTLVNHRLMSINVQHMLTVKRQEVEFLVQRLQSLAQQRYQQIFNQLEHIVQKIQSLDPQAPLERGYAMLMDQQQVPISSVEQISLAQNFNILLQDGQVSATATSITPQAQPANRLKQAQIMQKLEQVIAQFKI</sequence>
<dbReference type="AlphaFoldDB" id="A0A3A1YUA9"/>
<dbReference type="EMBL" id="NRJG01000008">
    <property type="protein sequence ID" value="RIY40460.1"/>
    <property type="molecule type" value="Genomic_DNA"/>
</dbReference>
<dbReference type="InterPro" id="IPR025824">
    <property type="entry name" value="OB-fold_nuc-bd_dom"/>
</dbReference>
<feature type="domain" description="OB-fold nucleic acid binding" evidence="7">
    <location>
        <begin position="43"/>
        <end position="146"/>
    </location>
</feature>
<dbReference type="GO" id="GO:0003676">
    <property type="term" value="F:nucleic acid binding"/>
    <property type="evidence" value="ECO:0007669"/>
    <property type="project" value="InterPro"/>
</dbReference>
<comment type="similarity">
    <text evidence="5">Belongs to the XseA family.</text>
</comment>
<dbReference type="HAMAP" id="MF_00378">
    <property type="entry name" value="Exonuc_7_L"/>
    <property type="match status" value="1"/>
</dbReference>